<accession>A0ABM4BKC7</accession>
<dbReference type="Pfam" id="PF20700">
    <property type="entry name" value="Mutator"/>
    <property type="match status" value="1"/>
</dbReference>
<feature type="domain" description="Mutator-like transposase" evidence="1">
    <location>
        <begin position="58"/>
        <end position="430"/>
    </location>
</feature>
<name>A0ABM4BKC7_HYDVU</name>
<dbReference type="RefSeq" id="XP_065649506.1">
    <property type="nucleotide sequence ID" value="XM_065793434.1"/>
</dbReference>
<dbReference type="Proteomes" id="UP001652625">
    <property type="component" value="Chromosome 03"/>
</dbReference>
<reference evidence="3 4" key="1">
    <citation type="submission" date="2025-05" db="UniProtKB">
        <authorList>
            <consortium name="RefSeq"/>
        </authorList>
    </citation>
    <scope>IDENTIFICATION</scope>
</reference>
<dbReference type="RefSeq" id="XP_065649508.1">
    <property type="nucleotide sequence ID" value="XM_065793436.1"/>
</dbReference>
<dbReference type="GeneID" id="136078208"/>
<sequence>MLNLKKSVHVPTESASYSNMFSSTNSTSAKKLNKAVNYIGSSAKNKQTSNDLNFFIFIHFGIMKDLFEEFSRCSECSSPVKLTHNKNEHKGFSLKLCIKCSVCSACRFSYTSPQYIPLQKSKTVKKAHEINYRTVMAFREIGKGHAGIETFTTMMNMPFSIAFTTYKKINKTLYCAYEKSAEKSTQKAAYEVRQMININACSNDIVDCHISIDGTWQKRGYSSLNGVVSAISKDNKKVLDYYTMSKFCKSCEIWSKKKGSAGYELWRTRLWRTRHKCAINVTLWRTRHKCARHKCDHESSGAMESAGAISIFCSSLSKFNLRYSHYIGNGDTKAYSKVREARPYGETLIPEKLECLGHVQKRLGTRLRNLRAIKKKEKLNDSKTLLGKGRLTDASINLMQNYFGMAIRQNDKLYPMKKAVLAVLWHCCEGERTNTSWCKWQRDKITGQCTYKNKLNLPVAIKDLLHPIFMELSSDNLLSKCLHSYTQNPNESFNQIIWEKCPKTHFVSNNVLELAVFSAVISFNGGYVSHKETFKQLGFHCGKYFLLGAIKKDKNRVIHMERKEKEVTKSRRKKLRGIKKGFSKDDSYVSGNF</sequence>
<evidence type="ECO:0000313" key="4">
    <source>
        <dbReference type="RefSeq" id="XP_065649507.1"/>
    </source>
</evidence>
<evidence type="ECO:0000313" key="2">
    <source>
        <dbReference type="Proteomes" id="UP001652625"/>
    </source>
</evidence>
<dbReference type="InterPro" id="IPR049012">
    <property type="entry name" value="Mutator_transp_dom"/>
</dbReference>
<protein>
    <submittedName>
        <fullName evidence="3 4">Uncharacterized protein LOC136078208</fullName>
    </submittedName>
</protein>
<evidence type="ECO:0000313" key="3">
    <source>
        <dbReference type="RefSeq" id="XP_065649506.1"/>
    </source>
</evidence>
<organism evidence="2 5">
    <name type="scientific">Hydra vulgaris</name>
    <name type="common">Hydra</name>
    <name type="synonym">Hydra attenuata</name>
    <dbReference type="NCBI Taxonomy" id="6087"/>
    <lineage>
        <taxon>Eukaryota</taxon>
        <taxon>Metazoa</taxon>
        <taxon>Cnidaria</taxon>
        <taxon>Hydrozoa</taxon>
        <taxon>Hydroidolina</taxon>
        <taxon>Anthoathecata</taxon>
        <taxon>Aplanulata</taxon>
        <taxon>Hydridae</taxon>
        <taxon>Hydra</taxon>
    </lineage>
</organism>
<evidence type="ECO:0000313" key="5">
    <source>
        <dbReference type="RefSeq" id="XP_065649508.1"/>
    </source>
</evidence>
<evidence type="ECO:0000259" key="1">
    <source>
        <dbReference type="Pfam" id="PF20700"/>
    </source>
</evidence>
<proteinExistence type="predicted"/>
<keyword evidence="2" id="KW-1185">Reference proteome</keyword>
<gene>
    <name evidence="3 4 5" type="primary">LOC136078208</name>
</gene>
<dbReference type="RefSeq" id="XP_065649507.1">
    <property type="nucleotide sequence ID" value="XM_065793435.1"/>
</dbReference>